<dbReference type="SUPFAM" id="SSF52777">
    <property type="entry name" value="CoA-dependent acyltransferases"/>
    <property type="match status" value="1"/>
</dbReference>
<evidence type="ECO:0000313" key="2">
    <source>
        <dbReference type="EMBL" id="EGH33795.1"/>
    </source>
</evidence>
<dbReference type="Gene3D" id="3.40.50.12780">
    <property type="entry name" value="N-terminal domain of ligase-like"/>
    <property type="match status" value="1"/>
</dbReference>
<dbReference type="GO" id="GO:0044550">
    <property type="term" value="P:secondary metabolite biosynthetic process"/>
    <property type="evidence" value="ECO:0007669"/>
    <property type="project" value="TreeGrafter"/>
</dbReference>
<dbReference type="AlphaFoldDB" id="F3FUA3"/>
<dbReference type="InterPro" id="IPR023213">
    <property type="entry name" value="CAT-like_dom_sf"/>
</dbReference>
<name>F3FUA3_PSESX</name>
<accession>F3FUA3</accession>
<dbReference type="Gene3D" id="3.30.559.30">
    <property type="entry name" value="Nonribosomal peptide synthetase, condensation domain"/>
    <property type="match status" value="1"/>
</dbReference>
<organism evidence="2 3">
    <name type="scientific">Pseudomonas syringae pv. japonica str. M301072</name>
    <dbReference type="NCBI Taxonomy" id="629262"/>
    <lineage>
        <taxon>Bacteria</taxon>
        <taxon>Pseudomonadati</taxon>
        <taxon>Pseudomonadota</taxon>
        <taxon>Gammaproteobacteria</taxon>
        <taxon>Pseudomonadales</taxon>
        <taxon>Pseudomonadaceae</taxon>
        <taxon>Pseudomonas</taxon>
        <taxon>Pseudomonas syringae</taxon>
    </lineage>
</organism>
<dbReference type="GO" id="GO:0031177">
    <property type="term" value="F:phosphopantetheine binding"/>
    <property type="evidence" value="ECO:0007669"/>
    <property type="project" value="TreeGrafter"/>
</dbReference>
<dbReference type="Pfam" id="PF00501">
    <property type="entry name" value="AMP-binding"/>
    <property type="match status" value="1"/>
</dbReference>
<feature type="non-terminal residue" evidence="2">
    <location>
        <position position="195"/>
    </location>
</feature>
<dbReference type="InterPro" id="IPR000873">
    <property type="entry name" value="AMP-dep_synth/lig_dom"/>
</dbReference>
<dbReference type="GO" id="GO:0043041">
    <property type="term" value="P:amino acid activation for nonribosomal peptide biosynthetic process"/>
    <property type="evidence" value="ECO:0007669"/>
    <property type="project" value="TreeGrafter"/>
</dbReference>
<feature type="domain" description="AMP-dependent synthetase/ligase" evidence="1">
    <location>
        <begin position="131"/>
        <end position="194"/>
    </location>
</feature>
<sequence>MVAPAPLFSALLNYRHSSVAVTDEAMVAWDGMQSLRLADEERTNYPLTINVDDMGEGFLFTALVTASIGAQRVCDYLQLATEGLIDALEQAPQTPLHSISILPLSERAQLLEQWNLPNRTDTHETPIHQQFEARAAEQPDAVALVFEEQILSYGELNARANQVAHRLLALGVRPDDRVAICVERGPAMIIGLLGS</sequence>
<dbReference type="PANTHER" id="PTHR45527:SF1">
    <property type="entry name" value="FATTY ACID SYNTHASE"/>
    <property type="match status" value="1"/>
</dbReference>
<dbReference type="Gene3D" id="3.30.559.10">
    <property type="entry name" value="Chloramphenicol acetyltransferase-like domain"/>
    <property type="match status" value="1"/>
</dbReference>
<dbReference type="InterPro" id="IPR042099">
    <property type="entry name" value="ANL_N_sf"/>
</dbReference>
<dbReference type="Proteomes" id="UP000004471">
    <property type="component" value="Unassembled WGS sequence"/>
</dbReference>
<dbReference type="GO" id="GO:0005737">
    <property type="term" value="C:cytoplasm"/>
    <property type="evidence" value="ECO:0007669"/>
    <property type="project" value="TreeGrafter"/>
</dbReference>
<dbReference type="SUPFAM" id="SSF56801">
    <property type="entry name" value="Acetyl-CoA synthetase-like"/>
    <property type="match status" value="1"/>
</dbReference>
<gene>
    <name evidence="2" type="ORF">PSYJA_34740</name>
</gene>
<reference evidence="2 3" key="1">
    <citation type="journal article" date="2011" name="PLoS Pathog.">
        <title>Dynamic evolution of pathogenicity revealed by sequencing and comparative genomics of 19 Pseudomonas syringae isolates.</title>
        <authorList>
            <person name="Baltrus D.A."/>
            <person name="Nishimura M.T."/>
            <person name="Romanchuk A."/>
            <person name="Chang J.H."/>
            <person name="Mukhtar M.S."/>
            <person name="Cherkis K."/>
            <person name="Roach J."/>
            <person name="Grant S.R."/>
            <person name="Jones C.D."/>
            <person name="Dangl J.L."/>
        </authorList>
    </citation>
    <scope>NUCLEOTIDE SEQUENCE [LARGE SCALE GENOMIC DNA]</scope>
    <source>
        <strain evidence="3">M301072PT</strain>
    </source>
</reference>
<evidence type="ECO:0000313" key="3">
    <source>
        <dbReference type="Proteomes" id="UP000004471"/>
    </source>
</evidence>
<proteinExistence type="predicted"/>
<dbReference type="HOGENOM" id="CLU_000022_2_9_6"/>
<dbReference type="PANTHER" id="PTHR45527">
    <property type="entry name" value="NONRIBOSOMAL PEPTIDE SYNTHETASE"/>
    <property type="match status" value="1"/>
</dbReference>
<dbReference type="EMBL" id="AEAH01001941">
    <property type="protein sequence ID" value="EGH33795.1"/>
    <property type="molecule type" value="Genomic_DNA"/>
</dbReference>
<protein>
    <submittedName>
        <fullName evidence="2">Amino acid adenylation</fullName>
    </submittedName>
</protein>
<comment type="caution">
    <text evidence="2">The sequence shown here is derived from an EMBL/GenBank/DDBJ whole genome shotgun (WGS) entry which is preliminary data.</text>
</comment>
<evidence type="ECO:0000259" key="1">
    <source>
        <dbReference type="Pfam" id="PF00501"/>
    </source>
</evidence>